<keyword evidence="7" id="KW-0539">Nucleus</keyword>
<dbReference type="Proteomes" id="UP000728032">
    <property type="component" value="Unassembled WGS sequence"/>
</dbReference>
<evidence type="ECO:0000256" key="5">
    <source>
        <dbReference type="ARBA" id="ARBA00022737"/>
    </source>
</evidence>
<evidence type="ECO:0000256" key="8">
    <source>
        <dbReference type="PROSITE-ProRule" id="PRU00221"/>
    </source>
</evidence>
<keyword evidence="4 8" id="KW-0853">WD repeat</keyword>
<dbReference type="PANTHER" id="PTHR44215">
    <property type="entry name" value="WD REPEAT-CONTAINING PROTEIN 75"/>
    <property type="match status" value="1"/>
</dbReference>
<gene>
    <name evidence="11" type="ORF">ONB1V03_LOCUS9248</name>
</gene>
<reference evidence="11" key="1">
    <citation type="submission" date="2020-11" db="EMBL/GenBank/DDBJ databases">
        <authorList>
            <person name="Tran Van P."/>
        </authorList>
    </citation>
    <scope>NUCLEOTIDE SEQUENCE</scope>
</reference>
<dbReference type="EMBL" id="CAJPVJ010005723">
    <property type="protein sequence ID" value="CAG2169774.1"/>
    <property type="molecule type" value="Genomic_DNA"/>
</dbReference>
<dbReference type="InterPro" id="IPR053826">
    <property type="entry name" value="WDR75"/>
</dbReference>
<dbReference type="PROSITE" id="PS50082">
    <property type="entry name" value="WD_REPEATS_2"/>
    <property type="match status" value="1"/>
</dbReference>
<feature type="region of interest" description="Disordered" evidence="9">
    <location>
        <begin position="588"/>
        <end position="627"/>
    </location>
</feature>
<dbReference type="InterPro" id="IPR001680">
    <property type="entry name" value="WD40_rpt"/>
</dbReference>
<dbReference type="Pfam" id="PF23769">
    <property type="entry name" value="Beta-prop_WDR75_2nd"/>
    <property type="match status" value="1"/>
</dbReference>
<proteinExistence type="predicted"/>
<name>A0A7R9QNI5_9ACAR</name>
<accession>A0A7R9QNI5</accession>
<dbReference type="GO" id="GO:2000234">
    <property type="term" value="P:positive regulation of rRNA processing"/>
    <property type="evidence" value="ECO:0007669"/>
    <property type="project" value="TreeGrafter"/>
</dbReference>
<dbReference type="InterPro" id="IPR015943">
    <property type="entry name" value="WD40/YVTN_repeat-like_dom_sf"/>
</dbReference>
<dbReference type="SMART" id="SM00320">
    <property type="entry name" value="WD40"/>
    <property type="match status" value="4"/>
</dbReference>
<comment type="subcellular location">
    <subcellularLocation>
        <location evidence="1">Nucleus</location>
        <location evidence="1">Nucleolus</location>
    </subcellularLocation>
</comment>
<dbReference type="InterPro" id="IPR057644">
    <property type="entry name" value="Beta-prop_WDR75_2nd"/>
</dbReference>
<keyword evidence="2" id="KW-0690">Ribosome biogenesis</keyword>
<keyword evidence="3" id="KW-0698">rRNA processing</keyword>
<evidence type="ECO:0000256" key="9">
    <source>
        <dbReference type="SAM" id="MobiDB-lite"/>
    </source>
</evidence>
<dbReference type="GO" id="GO:0003723">
    <property type="term" value="F:RNA binding"/>
    <property type="evidence" value="ECO:0007669"/>
    <property type="project" value="InterPro"/>
</dbReference>
<dbReference type="InterPro" id="IPR036322">
    <property type="entry name" value="WD40_repeat_dom_sf"/>
</dbReference>
<evidence type="ECO:0000259" key="10">
    <source>
        <dbReference type="Pfam" id="PF23769"/>
    </source>
</evidence>
<evidence type="ECO:0000313" key="12">
    <source>
        <dbReference type="Proteomes" id="UP000728032"/>
    </source>
</evidence>
<dbReference type="PROSITE" id="PS50294">
    <property type="entry name" value="WD_REPEATS_REGION"/>
    <property type="match status" value="1"/>
</dbReference>
<dbReference type="GO" id="GO:0006364">
    <property type="term" value="P:rRNA processing"/>
    <property type="evidence" value="ECO:0007669"/>
    <property type="project" value="UniProtKB-KW"/>
</dbReference>
<feature type="domain" description="WD repeat-containing protein 75 second beta-propeller" evidence="10">
    <location>
        <begin position="2"/>
        <end position="236"/>
    </location>
</feature>
<evidence type="ECO:0000313" key="11">
    <source>
        <dbReference type="EMBL" id="CAD7652587.1"/>
    </source>
</evidence>
<dbReference type="GO" id="GO:0045943">
    <property type="term" value="P:positive regulation of transcription by RNA polymerase I"/>
    <property type="evidence" value="ECO:0007669"/>
    <property type="project" value="InterPro"/>
</dbReference>
<keyword evidence="12" id="KW-1185">Reference proteome</keyword>
<evidence type="ECO:0000256" key="1">
    <source>
        <dbReference type="ARBA" id="ARBA00004604"/>
    </source>
</evidence>
<dbReference type="EMBL" id="OC920548">
    <property type="protein sequence ID" value="CAD7652587.1"/>
    <property type="molecule type" value="Genomic_DNA"/>
</dbReference>
<sequence length="645" mass="74408">MRAITLNGRTGHLQFYSPESERQLFQLDVVNQNLITSTREVTVIPTEVTKAAVSDDGEWMSTLEVWDDLQTLPEIRLKFWKMKQTMKNYVLNTIIHLPHKSDVNCIKFAPNSQSMVSTSLDKEFKIWGLVTDDDKQWWKCFKVGNLNSISTPTIANWSSDSSLLAIAYDNFLTLWDVVDTNVLKFMTKLSVEEKKDSKLIFVDFGYEERSHFLIEGRQQLVKVWNLLDLSLVWMLQPYETIQSISLNKWENKLAVASNTSITFYGLDSDEPIGSVPINTKNQPIIGTLFTDEEAFELFVLGDNLYKPPQTQFSTPTIANWSSDSSLLAIAYDNFLTLWDVVDTNVLKFMTKLSVEEKKDSKLIFVDFGYEERSHFLIEGRQQLVKVWNLLDLSIVWMLQPYETIQSISLNKWENKLAVASNTIITFYGLDSEEPVGSVPINTKNQPIIATLFTDEEAFVLKDHRYNQVLQKSNRQELFVLGDNLYKPPQTQVMNWNTGDLLSPMALMLINKKERKEVLKSEEFDSYFKTNTSVGKLVEDMFYNVPSHVLPPIDILSKTFLTALNKCQDIKQEIKDEKHFKVPSDLQMKPMLSSNDESDNQSNSTNLDTNERDTEVKAMVIDDQNDERNTYVEEDYSWLRQLDSVQ</sequence>
<keyword evidence="6" id="KW-0804">Transcription</keyword>
<evidence type="ECO:0000256" key="7">
    <source>
        <dbReference type="ARBA" id="ARBA00023242"/>
    </source>
</evidence>
<dbReference type="Gene3D" id="2.130.10.10">
    <property type="entry name" value="YVTN repeat-like/Quinoprotein amine dehydrogenase"/>
    <property type="match status" value="1"/>
</dbReference>
<evidence type="ECO:0000256" key="3">
    <source>
        <dbReference type="ARBA" id="ARBA00022552"/>
    </source>
</evidence>
<dbReference type="PANTHER" id="PTHR44215:SF1">
    <property type="entry name" value="WD REPEAT-CONTAINING PROTEIN 75"/>
    <property type="match status" value="1"/>
</dbReference>
<protein>
    <recommendedName>
        <fullName evidence="10">WD repeat-containing protein 75 second beta-propeller domain-containing protein</fullName>
    </recommendedName>
</protein>
<dbReference type="AlphaFoldDB" id="A0A7R9QNI5"/>
<dbReference type="GO" id="GO:0032040">
    <property type="term" value="C:small-subunit processome"/>
    <property type="evidence" value="ECO:0007669"/>
    <property type="project" value="InterPro"/>
</dbReference>
<dbReference type="OrthoDB" id="4096at2759"/>
<feature type="repeat" description="WD" evidence="8">
    <location>
        <begin position="96"/>
        <end position="129"/>
    </location>
</feature>
<evidence type="ECO:0000256" key="2">
    <source>
        <dbReference type="ARBA" id="ARBA00022517"/>
    </source>
</evidence>
<evidence type="ECO:0000256" key="4">
    <source>
        <dbReference type="ARBA" id="ARBA00022574"/>
    </source>
</evidence>
<keyword evidence="5" id="KW-0677">Repeat</keyword>
<dbReference type="SUPFAM" id="SSF50978">
    <property type="entry name" value="WD40 repeat-like"/>
    <property type="match status" value="1"/>
</dbReference>
<evidence type="ECO:0000256" key="6">
    <source>
        <dbReference type="ARBA" id="ARBA00023163"/>
    </source>
</evidence>
<organism evidence="11">
    <name type="scientific">Oppiella nova</name>
    <dbReference type="NCBI Taxonomy" id="334625"/>
    <lineage>
        <taxon>Eukaryota</taxon>
        <taxon>Metazoa</taxon>
        <taxon>Ecdysozoa</taxon>
        <taxon>Arthropoda</taxon>
        <taxon>Chelicerata</taxon>
        <taxon>Arachnida</taxon>
        <taxon>Acari</taxon>
        <taxon>Acariformes</taxon>
        <taxon>Sarcoptiformes</taxon>
        <taxon>Oribatida</taxon>
        <taxon>Brachypylina</taxon>
        <taxon>Oppioidea</taxon>
        <taxon>Oppiidae</taxon>
        <taxon>Oppiella</taxon>
    </lineage>
</organism>